<dbReference type="FunFam" id="3.40.50.620:FF:000001">
    <property type="entry name" value="GMP synthase [glutamine-hydrolyzing]"/>
    <property type="match status" value="1"/>
</dbReference>
<dbReference type="InterPro" id="IPR001674">
    <property type="entry name" value="GMP_synth_C"/>
</dbReference>
<evidence type="ECO:0000256" key="5">
    <source>
        <dbReference type="ARBA" id="ARBA00022749"/>
    </source>
</evidence>
<dbReference type="CDD" id="cd01742">
    <property type="entry name" value="GATase1_GMP_Synthase"/>
    <property type="match status" value="1"/>
</dbReference>
<dbReference type="PRINTS" id="PR00097">
    <property type="entry name" value="ANTSNTHASEII"/>
</dbReference>
<dbReference type="CDD" id="cd01997">
    <property type="entry name" value="GMP_synthase_C"/>
    <property type="match status" value="1"/>
</dbReference>
<gene>
    <name evidence="10" type="ORF">METZ01_LOCUS211739</name>
</gene>
<dbReference type="GO" id="GO:0003921">
    <property type="term" value="F:GMP synthase activity"/>
    <property type="evidence" value="ECO:0007669"/>
    <property type="project" value="InterPro"/>
</dbReference>
<feature type="domain" description="GMPS ATP-PPase" evidence="9">
    <location>
        <begin position="195"/>
        <end position="387"/>
    </location>
</feature>
<reference evidence="10" key="1">
    <citation type="submission" date="2018-05" db="EMBL/GenBank/DDBJ databases">
        <authorList>
            <person name="Lanie J.A."/>
            <person name="Ng W.-L."/>
            <person name="Kazmierczak K.M."/>
            <person name="Andrzejewski T.M."/>
            <person name="Davidsen T.M."/>
            <person name="Wayne K.J."/>
            <person name="Tettelin H."/>
            <person name="Glass J.I."/>
            <person name="Rusch D."/>
            <person name="Podicherti R."/>
            <person name="Tsui H.-C.T."/>
            <person name="Winkler M.E."/>
        </authorList>
    </citation>
    <scope>NUCLEOTIDE SEQUENCE</scope>
</reference>
<dbReference type="PRINTS" id="PR00096">
    <property type="entry name" value="GATASE"/>
</dbReference>
<organism evidence="10">
    <name type="scientific">marine metagenome</name>
    <dbReference type="NCBI Taxonomy" id="408172"/>
    <lineage>
        <taxon>unclassified sequences</taxon>
        <taxon>metagenomes</taxon>
        <taxon>ecological metagenomes</taxon>
    </lineage>
</organism>
<dbReference type="Gene3D" id="3.40.50.620">
    <property type="entry name" value="HUPs"/>
    <property type="match status" value="1"/>
</dbReference>
<keyword evidence="5" id="KW-0332">GMP biosynthesis</keyword>
<comment type="pathway">
    <text evidence="1">Purine metabolism; GMP biosynthesis; GMP from XMP (L-Gln route): step 1/1.</text>
</comment>
<dbReference type="NCBIfam" id="NF000848">
    <property type="entry name" value="PRK00074.1"/>
    <property type="match status" value="1"/>
</dbReference>
<dbReference type="AlphaFoldDB" id="A0A382F868"/>
<dbReference type="InterPro" id="IPR022310">
    <property type="entry name" value="NAD/GMP_synthase"/>
</dbReference>
<dbReference type="Gene3D" id="3.40.50.880">
    <property type="match status" value="1"/>
</dbReference>
<evidence type="ECO:0000259" key="9">
    <source>
        <dbReference type="PROSITE" id="PS51553"/>
    </source>
</evidence>
<dbReference type="PANTHER" id="PTHR11922">
    <property type="entry name" value="GMP SYNTHASE-RELATED"/>
    <property type="match status" value="1"/>
</dbReference>
<keyword evidence="4" id="KW-0547">Nucleotide-binding</keyword>
<dbReference type="InterPro" id="IPR014729">
    <property type="entry name" value="Rossmann-like_a/b/a_fold"/>
</dbReference>
<dbReference type="Pfam" id="PF02540">
    <property type="entry name" value="NAD_synthase"/>
    <property type="match status" value="1"/>
</dbReference>
<dbReference type="InterPro" id="IPR017926">
    <property type="entry name" value="GATASE"/>
</dbReference>
<evidence type="ECO:0000256" key="1">
    <source>
        <dbReference type="ARBA" id="ARBA00005153"/>
    </source>
</evidence>
<dbReference type="FunFam" id="3.40.50.880:FF:000001">
    <property type="entry name" value="GMP synthase [glutamine-hydrolyzing]"/>
    <property type="match status" value="1"/>
</dbReference>
<accession>A0A382F868</accession>
<proteinExistence type="predicted"/>
<evidence type="ECO:0000313" key="10">
    <source>
        <dbReference type="EMBL" id="SVB58885.1"/>
    </source>
</evidence>
<keyword evidence="7" id="KW-0067">ATP-binding</keyword>
<dbReference type="Pfam" id="PF00117">
    <property type="entry name" value="GATase"/>
    <property type="match status" value="1"/>
</dbReference>
<dbReference type="GO" id="GO:0005829">
    <property type="term" value="C:cytosol"/>
    <property type="evidence" value="ECO:0007669"/>
    <property type="project" value="TreeGrafter"/>
</dbReference>
<dbReference type="NCBIfam" id="TIGR00888">
    <property type="entry name" value="guaA_Nterm"/>
    <property type="match status" value="1"/>
</dbReference>
<keyword evidence="3" id="KW-0436">Ligase</keyword>
<sequence length="415" mass="46481">MIYIVDFGSQVTQLIARRVRESGIYCEIVSSKSLLSLVKKNNTLGIIFSGGPASVHKSNTPSIDKKIYKLGIPILGICYGMQLMIHQLGGKVQMSGKREFGKTAIKSNYKSLLLKGFNKGKKSCDVWMSHGDKVITMPQGFKSIASSGNTKFAAVENEKSNFYGLQFHPEVVHTPNGHRIIQNFIFKVCKCKRNWSMKNHLRVQKKIIKRSVGRDHVICGLSGGVDSTVTAAIISKAIGKQLTCIYVDTGLMRLNETQEVTLLFKKHFKSKLIVKDAKKEFISALKNVSDPEKKRKIIGNLFIKIFDRESKKIKKVKYLAQGTIYPDVIESQSFHGGPSSVIKSHHNVGGLPKKMKLKLIEPLRELFKDEVRQLGLEMKLPKKVIQRHPFPGPGLGIRIIGEINSDRINILQKAD</sequence>
<evidence type="ECO:0000256" key="7">
    <source>
        <dbReference type="ARBA" id="ARBA00022840"/>
    </source>
</evidence>
<evidence type="ECO:0000256" key="8">
    <source>
        <dbReference type="ARBA" id="ARBA00022962"/>
    </source>
</evidence>
<keyword evidence="6" id="KW-0658">Purine biosynthesis</keyword>
<dbReference type="Gene3D" id="3.30.300.10">
    <property type="match status" value="1"/>
</dbReference>
<feature type="non-terminal residue" evidence="10">
    <location>
        <position position="415"/>
    </location>
</feature>
<protein>
    <recommendedName>
        <fullName evidence="2">GMP synthase (glutamine-hydrolyzing)</fullName>
        <ecNumber evidence="2">6.3.5.2</ecNumber>
    </recommendedName>
</protein>
<dbReference type="UniPathway" id="UPA00189">
    <property type="reaction ID" value="UER00296"/>
</dbReference>
<dbReference type="SUPFAM" id="SSF52317">
    <property type="entry name" value="Class I glutamine amidotransferase-like"/>
    <property type="match status" value="1"/>
</dbReference>
<evidence type="ECO:0000256" key="3">
    <source>
        <dbReference type="ARBA" id="ARBA00022598"/>
    </source>
</evidence>
<dbReference type="PANTHER" id="PTHR11922:SF2">
    <property type="entry name" value="GMP SYNTHASE [GLUTAMINE-HYDROLYZING]"/>
    <property type="match status" value="1"/>
</dbReference>
<dbReference type="InterPro" id="IPR025777">
    <property type="entry name" value="GMPS_ATP_PPase_dom"/>
</dbReference>
<evidence type="ECO:0000256" key="4">
    <source>
        <dbReference type="ARBA" id="ARBA00022741"/>
    </source>
</evidence>
<evidence type="ECO:0000256" key="2">
    <source>
        <dbReference type="ARBA" id="ARBA00012746"/>
    </source>
</evidence>
<dbReference type="SUPFAM" id="SSF52402">
    <property type="entry name" value="Adenine nucleotide alpha hydrolases-like"/>
    <property type="match status" value="1"/>
</dbReference>
<dbReference type="PROSITE" id="PS51553">
    <property type="entry name" value="GMPS_ATP_PPASE"/>
    <property type="match status" value="1"/>
</dbReference>
<dbReference type="GO" id="GO:0005524">
    <property type="term" value="F:ATP binding"/>
    <property type="evidence" value="ECO:0007669"/>
    <property type="project" value="UniProtKB-KW"/>
</dbReference>
<dbReference type="InterPro" id="IPR029062">
    <property type="entry name" value="Class_I_gatase-like"/>
</dbReference>
<evidence type="ECO:0000256" key="6">
    <source>
        <dbReference type="ARBA" id="ARBA00022755"/>
    </source>
</evidence>
<dbReference type="EMBL" id="UINC01048402">
    <property type="protein sequence ID" value="SVB58885.1"/>
    <property type="molecule type" value="Genomic_DNA"/>
</dbReference>
<keyword evidence="8" id="KW-0315">Glutamine amidotransferase</keyword>
<dbReference type="PROSITE" id="PS51273">
    <property type="entry name" value="GATASE_TYPE_1"/>
    <property type="match status" value="1"/>
</dbReference>
<dbReference type="EC" id="6.3.5.2" evidence="2"/>
<name>A0A382F868_9ZZZZ</name>
<dbReference type="InterPro" id="IPR004739">
    <property type="entry name" value="GMP_synth_GATase"/>
</dbReference>